<comment type="caution">
    <text evidence="2">The sequence shown here is derived from an EMBL/GenBank/DDBJ whole genome shotgun (WGS) entry which is preliminary data.</text>
</comment>
<proteinExistence type="predicted"/>
<protein>
    <submittedName>
        <fullName evidence="2">Uncharacterized protein</fullName>
    </submittedName>
</protein>
<evidence type="ECO:0000256" key="1">
    <source>
        <dbReference type="SAM" id="Coils"/>
    </source>
</evidence>
<accession>A0ABW5U9Y7</accession>
<feature type="coiled-coil region" evidence="1">
    <location>
        <begin position="7"/>
        <end position="74"/>
    </location>
</feature>
<organism evidence="2 3">
    <name type="scientific">Sphingobacterium populi</name>
    <dbReference type="NCBI Taxonomy" id="1812824"/>
    <lineage>
        <taxon>Bacteria</taxon>
        <taxon>Pseudomonadati</taxon>
        <taxon>Bacteroidota</taxon>
        <taxon>Sphingobacteriia</taxon>
        <taxon>Sphingobacteriales</taxon>
        <taxon>Sphingobacteriaceae</taxon>
        <taxon>Sphingobacterium</taxon>
    </lineage>
</organism>
<keyword evidence="1" id="KW-0175">Coiled coil</keyword>
<gene>
    <name evidence="2" type="ORF">ACFSQ6_00950</name>
</gene>
<reference evidence="3" key="1">
    <citation type="journal article" date="2019" name="Int. J. Syst. Evol. Microbiol.">
        <title>The Global Catalogue of Microorganisms (GCM) 10K type strain sequencing project: providing services to taxonomists for standard genome sequencing and annotation.</title>
        <authorList>
            <consortium name="The Broad Institute Genomics Platform"/>
            <consortium name="The Broad Institute Genome Sequencing Center for Infectious Disease"/>
            <person name="Wu L."/>
            <person name="Ma J."/>
        </authorList>
    </citation>
    <scope>NUCLEOTIDE SEQUENCE [LARGE SCALE GENOMIC DNA]</scope>
    <source>
        <strain evidence="3">KCTC 42247</strain>
    </source>
</reference>
<name>A0ABW5U9Y7_9SPHI</name>
<evidence type="ECO:0000313" key="2">
    <source>
        <dbReference type="EMBL" id="MFD2741956.1"/>
    </source>
</evidence>
<keyword evidence="3" id="KW-1185">Reference proteome</keyword>
<sequence length="127" mass="13860">MSKFKTLEEAQEAYDKLVSDSKTKTAEAVKNAQASKDKTIENLKQSSAKLKDENDGLKKQLKEATDVANDAIAQVNTPKDNFVKAKVGSKQYKVNFGVDGKTPEEIAKDNDVLNRLVEIGSGAITEL</sequence>
<dbReference type="Proteomes" id="UP001597418">
    <property type="component" value="Unassembled WGS sequence"/>
</dbReference>
<evidence type="ECO:0000313" key="3">
    <source>
        <dbReference type="Proteomes" id="UP001597418"/>
    </source>
</evidence>
<dbReference type="RefSeq" id="WP_066753146.1">
    <property type="nucleotide sequence ID" value="NZ_JBHUMB010000005.1"/>
</dbReference>
<dbReference type="EMBL" id="JBHUMB010000005">
    <property type="protein sequence ID" value="MFD2741956.1"/>
    <property type="molecule type" value="Genomic_DNA"/>
</dbReference>